<feature type="non-terminal residue" evidence="1">
    <location>
        <position position="99"/>
    </location>
</feature>
<protein>
    <submittedName>
        <fullName evidence="1">Uncharacterized protein</fullName>
    </submittedName>
</protein>
<sequence>MFGRHGWMGYGGMGGNRGKDYEGMSSGYSGYVSLGTVERAMTATEWAWEKELLHALDASGQPVPNLSQSIEYPRELLQYHPDLLIRPSDARELLLVGVI</sequence>
<gene>
    <name evidence="1" type="ORF">V5O48_010029</name>
</gene>
<reference evidence="1 2" key="1">
    <citation type="submission" date="2024-02" db="EMBL/GenBank/DDBJ databases">
        <title>A draft genome for the cacao thread blight pathogen Marasmius crinis-equi.</title>
        <authorList>
            <person name="Cohen S.P."/>
            <person name="Baruah I.K."/>
            <person name="Amoako-Attah I."/>
            <person name="Bukari Y."/>
            <person name="Meinhardt L.W."/>
            <person name="Bailey B.A."/>
        </authorList>
    </citation>
    <scope>NUCLEOTIDE SEQUENCE [LARGE SCALE GENOMIC DNA]</scope>
    <source>
        <strain evidence="1 2">GH-76</strain>
    </source>
</reference>
<dbReference type="EMBL" id="JBAHYK010000695">
    <property type="protein sequence ID" value="KAL0571928.1"/>
    <property type="molecule type" value="Genomic_DNA"/>
</dbReference>
<comment type="caution">
    <text evidence="1">The sequence shown here is derived from an EMBL/GenBank/DDBJ whole genome shotgun (WGS) entry which is preliminary data.</text>
</comment>
<keyword evidence="2" id="KW-1185">Reference proteome</keyword>
<evidence type="ECO:0000313" key="2">
    <source>
        <dbReference type="Proteomes" id="UP001465976"/>
    </source>
</evidence>
<evidence type="ECO:0000313" key="1">
    <source>
        <dbReference type="EMBL" id="KAL0571928.1"/>
    </source>
</evidence>
<organism evidence="1 2">
    <name type="scientific">Marasmius crinis-equi</name>
    <dbReference type="NCBI Taxonomy" id="585013"/>
    <lineage>
        <taxon>Eukaryota</taxon>
        <taxon>Fungi</taxon>
        <taxon>Dikarya</taxon>
        <taxon>Basidiomycota</taxon>
        <taxon>Agaricomycotina</taxon>
        <taxon>Agaricomycetes</taxon>
        <taxon>Agaricomycetidae</taxon>
        <taxon>Agaricales</taxon>
        <taxon>Marasmiineae</taxon>
        <taxon>Marasmiaceae</taxon>
        <taxon>Marasmius</taxon>
    </lineage>
</organism>
<accession>A0ABR3F9J2</accession>
<name>A0ABR3F9J2_9AGAR</name>
<dbReference type="Proteomes" id="UP001465976">
    <property type="component" value="Unassembled WGS sequence"/>
</dbReference>
<proteinExistence type="predicted"/>